<reference evidence="7" key="1">
    <citation type="journal article" date="2021" name="Proc. Natl. Acad. Sci. U.S.A.">
        <title>A Catalog of Tens of Thousands of Viruses from Human Metagenomes Reveals Hidden Associations with Chronic Diseases.</title>
        <authorList>
            <person name="Tisza M.J."/>
            <person name="Buck C.B."/>
        </authorList>
    </citation>
    <scope>NUCLEOTIDE SEQUENCE</scope>
    <source>
        <strain evidence="7">CtqPo10</strain>
    </source>
</reference>
<dbReference type="Gene3D" id="3.60.15.10">
    <property type="entry name" value="Ribonuclease Z/Hydroxyacylglutathione hydrolase-like"/>
    <property type="match status" value="1"/>
</dbReference>
<dbReference type="InterPro" id="IPR011108">
    <property type="entry name" value="RMMBL"/>
</dbReference>
<dbReference type="InterPro" id="IPR050698">
    <property type="entry name" value="MBL"/>
</dbReference>
<protein>
    <submittedName>
        <fullName evidence="7">Putative exonuclease</fullName>
    </submittedName>
</protein>
<keyword evidence="3" id="KW-0899">Viral immunoevasion</keyword>
<dbReference type="Pfam" id="PF00753">
    <property type="entry name" value="Lactamase_B"/>
    <property type="match status" value="1"/>
</dbReference>
<dbReference type="GO" id="GO:0052170">
    <property type="term" value="P:symbiont-mediated suppression of host innate immune response"/>
    <property type="evidence" value="ECO:0007669"/>
    <property type="project" value="UniProtKB-KW"/>
</dbReference>
<keyword evidence="7" id="KW-0540">Nuclease</keyword>
<dbReference type="GO" id="GO:0004521">
    <property type="term" value="F:RNA endonuclease activity"/>
    <property type="evidence" value="ECO:0007669"/>
    <property type="project" value="TreeGrafter"/>
</dbReference>
<comment type="function">
    <text evidence="4">Counteracts the host Pycsar antiviral defense system. Phosphodiesterase that enables metal-dependent hydrolysis of host cyclic nucleotide Pycsar defense signals such as cCMP and cUMP.</text>
</comment>
<dbReference type="InterPro" id="IPR022712">
    <property type="entry name" value="Beta_Casp"/>
</dbReference>
<dbReference type="Pfam" id="PF10996">
    <property type="entry name" value="Beta-Casp"/>
    <property type="match status" value="1"/>
</dbReference>
<organism evidence="7">
    <name type="scientific">Siphoviridae sp. ctqPo10</name>
    <dbReference type="NCBI Taxonomy" id="2827948"/>
    <lineage>
        <taxon>Viruses</taxon>
        <taxon>Duplodnaviria</taxon>
        <taxon>Heunggongvirae</taxon>
        <taxon>Uroviricota</taxon>
        <taxon>Caudoviricetes</taxon>
    </lineage>
</organism>
<keyword evidence="1" id="KW-0945">Host-virus interaction</keyword>
<dbReference type="PANTHER" id="PTHR11203:SF37">
    <property type="entry name" value="INTEGRATOR COMPLEX SUBUNIT 11"/>
    <property type="match status" value="1"/>
</dbReference>
<dbReference type="InterPro" id="IPR036866">
    <property type="entry name" value="RibonucZ/Hydroxyglut_hydro"/>
</dbReference>
<dbReference type="InterPro" id="IPR001279">
    <property type="entry name" value="Metallo-B-lactamas"/>
</dbReference>
<keyword evidence="7" id="KW-0269">Exonuclease</keyword>
<dbReference type="Pfam" id="PF07521">
    <property type="entry name" value="RMMBL"/>
    <property type="match status" value="1"/>
</dbReference>
<evidence type="ECO:0000259" key="6">
    <source>
        <dbReference type="SMART" id="SM01027"/>
    </source>
</evidence>
<dbReference type="EMBL" id="BK032682">
    <property type="protein sequence ID" value="DAF54597.1"/>
    <property type="molecule type" value="Genomic_DNA"/>
</dbReference>
<dbReference type="Gene3D" id="3.40.50.10890">
    <property type="match status" value="1"/>
</dbReference>
<dbReference type="PANTHER" id="PTHR11203">
    <property type="entry name" value="CLEAVAGE AND POLYADENYLATION SPECIFICITY FACTOR FAMILY MEMBER"/>
    <property type="match status" value="1"/>
</dbReference>
<keyword evidence="2" id="KW-0378">Hydrolase</keyword>
<comment type="similarity">
    <text evidence="5">Belongs to the anti-Pycsar protein Apyc1 family.</text>
</comment>
<name>A0A8S5SU72_9CAUD</name>
<feature type="domain" description="Beta-Casp" evidence="6">
    <location>
        <begin position="218"/>
        <end position="336"/>
    </location>
</feature>
<evidence type="ECO:0000256" key="2">
    <source>
        <dbReference type="ARBA" id="ARBA00022801"/>
    </source>
</evidence>
<dbReference type="SMART" id="SM01027">
    <property type="entry name" value="Beta-Casp"/>
    <property type="match status" value="1"/>
</dbReference>
<proteinExistence type="inferred from homology"/>
<dbReference type="GO" id="GO:0004527">
    <property type="term" value="F:exonuclease activity"/>
    <property type="evidence" value="ECO:0007669"/>
    <property type="project" value="UniProtKB-KW"/>
</dbReference>
<evidence type="ECO:0000256" key="5">
    <source>
        <dbReference type="ARBA" id="ARBA00034308"/>
    </source>
</evidence>
<evidence type="ECO:0000313" key="7">
    <source>
        <dbReference type="EMBL" id="DAF54597.1"/>
    </source>
</evidence>
<evidence type="ECO:0000256" key="1">
    <source>
        <dbReference type="ARBA" id="ARBA00022632"/>
    </source>
</evidence>
<keyword evidence="1" id="KW-1090">Inhibition of host innate immune response by virus</keyword>
<accession>A0A8S5SU72</accession>
<dbReference type="SUPFAM" id="SSF56281">
    <property type="entry name" value="Metallo-hydrolase/oxidoreductase"/>
    <property type="match status" value="1"/>
</dbReference>
<sequence>MVNNRKYKEFKPKDIDFVFITHNHGDHCLLLPKLYKEGCRAATIVSEGSKQVLKDMAIDSALISERDILVINSQNNKNYSPLYSIEDVNKMLEYTLEKPVNEKIIIDDELAFELIPSGHLLGSCQVKLYFTVDGLTKTCLVTGDLGNKIIHNRFVGEYQQVDYADVVIGESTYGDRPDLKTGLKERKNDLEKFKAIIETQVHEMKGRVVIPSFAQSRLQQLVLMIYEMYKDSQWKPKVYIDSPLSIKIFDDYDECLTGEDKKLFDEMIQDKMFTFVKESEDSKSLVQSNEPCVILSTSGMCMVGRIRHHLKKCIPNPNATMLFVGFSTDGSLASLLKDNKQKSVTIDQKEYPCRCASYSLKSMSGHAPFWQLIDDYTKINSQKIVLHHGSKQAKETLKIALEKELEKQCKSTRVVIANSSLKFTL</sequence>
<evidence type="ECO:0000256" key="3">
    <source>
        <dbReference type="ARBA" id="ARBA00023280"/>
    </source>
</evidence>
<evidence type="ECO:0000256" key="4">
    <source>
        <dbReference type="ARBA" id="ARBA00034293"/>
    </source>
</evidence>